<evidence type="ECO:0000256" key="3">
    <source>
        <dbReference type="ARBA" id="ARBA00022692"/>
    </source>
</evidence>
<dbReference type="PANTHER" id="PTHR40277">
    <property type="entry name" value="BLL5419 PROTEIN"/>
    <property type="match status" value="1"/>
</dbReference>
<name>A0ABS7VMP4_9HYPH</name>
<sequence>MRTLLVIAQVAVSLFCLSLLIFVLDWPGILSAMKGINFASMTGAILSFLVAQFVATWRMQLMLRIVGVSLRFREAIRLNWLGLASGNVLPSTVGGDVLIVLGLSRLGRPVMQSLTGLVLNRIVSILATIACLSAVLTVPALMQAIEEVHFDKIVLAAMLLVLLAAIGLIWARRWPALSRRLSEIWELVLSYRKHPWLAFNGFLMSVVILALGAVTFRFLLPELPGRPTFLPLIAIVSLIMVAQLVPISFNGLGIQEGLLTACLTLIGWSVDNSAAAAILIRLITIGLSLPGLLWIDLLWQRQERGAT</sequence>
<feature type="transmembrane region" description="Helical" evidence="6">
    <location>
        <begin position="274"/>
        <end position="295"/>
    </location>
</feature>
<feature type="transmembrane region" description="Helical" evidence="6">
    <location>
        <begin position="36"/>
        <end position="57"/>
    </location>
</feature>
<evidence type="ECO:0000256" key="5">
    <source>
        <dbReference type="ARBA" id="ARBA00023136"/>
    </source>
</evidence>
<evidence type="ECO:0000313" key="8">
    <source>
        <dbReference type="Proteomes" id="UP000704176"/>
    </source>
</evidence>
<feature type="transmembrane region" description="Helical" evidence="6">
    <location>
        <begin position="153"/>
        <end position="171"/>
    </location>
</feature>
<dbReference type="PANTHER" id="PTHR40277:SF1">
    <property type="entry name" value="BLL5419 PROTEIN"/>
    <property type="match status" value="1"/>
</dbReference>
<keyword evidence="2" id="KW-1003">Cell membrane</keyword>
<evidence type="ECO:0000256" key="2">
    <source>
        <dbReference type="ARBA" id="ARBA00022475"/>
    </source>
</evidence>
<comment type="subcellular location">
    <subcellularLocation>
        <location evidence="1">Cell membrane</location>
        <topology evidence="1">Multi-pass membrane protein</topology>
    </subcellularLocation>
</comment>
<organism evidence="7 8">
    <name type="scientific">Microvirga puerhi</name>
    <dbReference type="NCBI Taxonomy" id="2876078"/>
    <lineage>
        <taxon>Bacteria</taxon>
        <taxon>Pseudomonadati</taxon>
        <taxon>Pseudomonadota</taxon>
        <taxon>Alphaproteobacteria</taxon>
        <taxon>Hyphomicrobiales</taxon>
        <taxon>Methylobacteriaceae</taxon>
        <taxon>Microvirga</taxon>
    </lineage>
</organism>
<feature type="transmembrane region" description="Helical" evidence="6">
    <location>
        <begin position="232"/>
        <end position="254"/>
    </location>
</feature>
<evidence type="ECO:0000256" key="4">
    <source>
        <dbReference type="ARBA" id="ARBA00022989"/>
    </source>
</evidence>
<gene>
    <name evidence="7" type="ORF">K9B37_08140</name>
</gene>
<keyword evidence="5 6" id="KW-0472">Membrane</keyword>
<keyword evidence="8" id="KW-1185">Reference proteome</keyword>
<feature type="transmembrane region" description="Helical" evidence="6">
    <location>
        <begin position="78"/>
        <end position="102"/>
    </location>
</feature>
<feature type="transmembrane region" description="Helical" evidence="6">
    <location>
        <begin position="122"/>
        <end position="141"/>
    </location>
</feature>
<dbReference type="Pfam" id="PF03706">
    <property type="entry name" value="LPG_synthase_TM"/>
    <property type="match status" value="1"/>
</dbReference>
<comment type="caution">
    <text evidence="7">The sequence shown here is derived from an EMBL/GenBank/DDBJ whole genome shotgun (WGS) entry which is preliminary data.</text>
</comment>
<feature type="transmembrane region" description="Helical" evidence="6">
    <location>
        <begin position="196"/>
        <end position="220"/>
    </location>
</feature>
<dbReference type="EMBL" id="JAIRBM010000005">
    <property type="protein sequence ID" value="MBZ6076257.1"/>
    <property type="molecule type" value="Genomic_DNA"/>
</dbReference>
<dbReference type="RefSeq" id="WP_224312588.1">
    <property type="nucleotide sequence ID" value="NZ_JAIRBM010000005.1"/>
</dbReference>
<feature type="transmembrane region" description="Helical" evidence="6">
    <location>
        <begin position="5"/>
        <end position="24"/>
    </location>
</feature>
<proteinExistence type="predicted"/>
<protein>
    <submittedName>
        <fullName evidence="7">Flippase-like domain-containing protein</fullName>
    </submittedName>
</protein>
<accession>A0ABS7VMP4</accession>
<dbReference type="Proteomes" id="UP000704176">
    <property type="component" value="Unassembled WGS sequence"/>
</dbReference>
<dbReference type="InterPro" id="IPR022791">
    <property type="entry name" value="L-PG_synthase/AglD"/>
</dbReference>
<evidence type="ECO:0000313" key="7">
    <source>
        <dbReference type="EMBL" id="MBZ6076257.1"/>
    </source>
</evidence>
<reference evidence="7 8" key="1">
    <citation type="submission" date="2021-09" db="EMBL/GenBank/DDBJ databases">
        <title>The complete genome sequence of a new microorganism.</title>
        <authorList>
            <person name="Zi Z."/>
        </authorList>
    </citation>
    <scope>NUCLEOTIDE SEQUENCE [LARGE SCALE GENOMIC DNA]</scope>
    <source>
        <strain evidence="7 8">WGZ8</strain>
    </source>
</reference>
<evidence type="ECO:0000256" key="6">
    <source>
        <dbReference type="SAM" id="Phobius"/>
    </source>
</evidence>
<evidence type="ECO:0000256" key="1">
    <source>
        <dbReference type="ARBA" id="ARBA00004651"/>
    </source>
</evidence>
<keyword evidence="4 6" id="KW-1133">Transmembrane helix</keyword>
<keyword evidence="3 6" id="KW-0812">Transmembrane</keyword>